<evidence type="ECO:0000313" key="3">
    <source>
        <dbReference type="Proteomes" id="UP000284824"/>
    </source>
</evidence>
<dbReference type="Proteomes" id="UP000284824">
    <property type="component" value="Unassembled WGS sequence"/>
</dbReference>
<feature type="region of interest" description="Disordered" evidence="1">
    <location>
        <begin position="142"/>
        <end position="165"/>
    </location>
</feature>
<sequence>MLAVSLGVAWLLLGPLSLWLLVKGSTTERMGAIVALALLEGGTIVMNQVVQDSILEHSVVSHDVSPTAVCDERTPSPRSARVGRSLVLAWPAVRRECETAEVTVRAKGRRLLVWVHTVAGPGDHLPVLPVRVKGDTARVTVPLPEKSGHIPVDGRNGRRIPTPMT</sequence>
<proteinExistence type="predicted"/>
<organism evidence="2 3">
    <name type="scientific">Nonomuraea polychroma</name>
    <dbReference type="NCBI Taxonomy" id="46176"/>
    <lineage>
        <taxon>Bacteria</taxon>
        <taxon>Bacillati</taxon>
        <taxon>Actinomycetota</taxon>
        <taxon>Actinomycetes</taxon>
        <taxon>Streptosporangiales</taxon>
        <taxon>Streptosporangiaceae</taxon>
        <taxon>Nonomuraea</taxon>
    </lineage>
</organism>
<evidence type="ECO:0000313" key="2">
    <source>
        <dbReference type="EMBL" id="RVX47913.1"/>
    </source>
</evidence>
<comment type="caution">
    <text evidence="2">The sequence shown here is derived from an EMBL/GenBank/DDBJ whole genome shotgun (WGS) entry which is preliminary data.</text>
</comment>
<keyword evidence="3" id="KW-1185">Reference proteome</keyword>
<dbReference type="AlphaFoldDB" id="A0A438MPY1"/>
<evidence type="ECO:0000256" key="1">
    <source>
        <dbReference type="SAM" id="MobiDB-lite"/>
    </source>
</evidence>
<protein>
    <submittedName>
        <fullName evidence="2">Uncharacterized protein</fullName>
    </submittedName>
</protein>
<reference evidence="2 3" key="1">
    <citation type="submission" date="2019-01" db="EMBL/GenBank/DDBJ databases">
        <title>Sequencing the genomes of 1000 actinobacteria strains.</title>
        <authorList>
            <person name="Klenk H.-P."/>
        </authorList>
    </citation>
    <scope>NUCLEOTIDE SEQUENCE [LARGE SCALE GENOMIC DNA]</scope>
    <source>
        <strain evidence="2 3">DSM 43925</strain>
    </source>
</reference>
<name>A0A438MPY1_9ACTN</name>
<dbReference type="OrthoDB" id="3533755at2"/>
<dbReference type="EMBL" id="SAUN01000001">
    <property type="protein sequence ID" value="RVX47913.1"/>
    <property type="molecule type" value="Genomic_DNA"/>
</dbReference>
<gene>
    <name evidence="2" type="ORF">EDD27_10865</name>
</gene>
<accession>A0A438MPY1</accession>
<dbReference type="RefSeq" id="WP_127940278.1">
    <property type="nucleotide sequence ID" value="NZ_SAUN01000001.1"/>
</dbReference>